<evidence type="ECO:0000313" key="11">
    <source>
        <dbReference type="Ensembl" id="ENSEBUP00000019360.1"/>
    </source>
</evidence>
<reference evidence="11" key="1">
    <citation type="submission" date="2025-05" db="UniProtKB">
        <authorList>
            <consortium name="Ensembl"/>
        </authorList>
    </citation>
    <scope>IDENTIFICATION</scope>
</reference>
<dbReference type="Ensembl" id="ENSEBUT00000019936.1">
    <property type="protein sequence ID" value="ENSEBUP00000019360.1"/>
    <property type="gene ID" value="ENSEBUG00000012049.1"/>
</dbReference>
<dbReference type="Ensembl" id="ENSEBUT00000019974.1">
    <property type="protein sequence ID" value="ENSEBUP00000019398.1"/>
    <property type="gene ID" value="ENSEBUG00000012049.1"/>
</dbReference>
<evidence type="ECO:0000256" key="2">
    <source>
        <dbReference type="ARBA" id="ARBA00004714"/>
    </source>
</evidence>
<evidence type="ECO:0000256" key="4">
    <source>
        <dbReference type="ARBA" id="ARBA00013068"/>
    </source>
</evidence>
<dbReference type="OMA" id="PCMAENI"/>
<evidence type="ECO:0000256" key="3">
    <source>
        <dbReference type="ARBA" id="ARBA00010387"/>
    </source>
</evidence>
<dbReference type="FunFam" id="3.20.20.70:FF:000140">
    <property type="entry name" value="Fructose-bisphosphate aldolase"/>
    <property type="match status" value="1"/>
</dbReference>
<sequence length="361" mass="39452">MLQYLSVEEMNTLERVAKQIVSPGKGILAADESTGTMGKRLQAINVENTELNRRLYRQILFSSKPSVYQVIGGVILYEETLYQKSDDGVAFPDVIKNKGIVVGIKVDKGLVPLAGTYGETTTQGLDGLAERCARYKSEGAKFAKWRCVFKISEHTPSPLAIMENANVLARYASICQSQGLVPIVEPELLPDGDHTIERCQYVTEKILAATYKALSDHHVFLEGTLLKPNMVMPGQDCTIPCSPEMIAELTVRTLRRTVPPAVSGIAFLSGGQSEEQASVHLDAINNETAHRPWPLTFSYGRALQASVLKTWSGKAENVEAAQKVFEMRAAINGLAAQGKYRSSGPMNATAGKSLFVPNNEY</sequence>
<dbReference type="Pfam" id="PF00274">
    <property type="entry name" value="Glycolytic"/>
    <property type="match status" value="1"/>
</dbReference>
<evidence type="ECO:0000256" key="1">
    <source>
        <dbReference type="ARBA" id="ARBA00000441"/>
    </source>
</evidence>
<evidence type="ECO:0000256" key="5">
    <source>
        <dbReference type="ARBA" id="ARBA00013779"/>
    </source>
</evidence>
<protein>
    <recommendedName>
        <fullName evidence="5 9">Fructose-bisphosphate aldolase</fullName>
        <ecNumber evidence="4 9">4.1.2.13</ecNumber>
    </recommendedName>
</protein>
<dbReference type="PANTHER" id="PTHR11627">
    <property type="entry name" value="FRUCTOSE-BISPHOSPHATE ALDOLASE"/>
    <property type="match status" value="1"/>
</dbReference>
<dbReference type="GO" id="GO:0004332">
    <property type="term" value="F:fructose-bisphosphate aldolase activity"/>
    <property type="evidence" value="ECO:0007669"/>
    <property type="project" value="UniProtKB-EC"/>
</dbReference>
<keyword evidence="8" id="KW-0704">Schiff base</keyword>
<dbReference type="SUPFAM" id="SSF51569">
    <property type="entry name" value="Aldolase"/>
    <property type="match status" value="1"/>
</dbReference>
<evidence type="ECO:0000313" key="12">
    <source>
        <dbReference type="Proteomes" id="UP000694388"/>
    </source>
</evidence>
<name>A0A8C4QRD3_EPTBU</name>
<evidence type="ECO:0000256" key="6">
    <source>
        <dbReference type="ARBA" id="ARBA00023152"/>
    </source>
</evidence>
<dbReference type="Ensembl" id="ENSEBUT00000019959.1">
    <property type="protein sequence ID" value="ENSEBUP00000019382.1"/>
    <property type="gene ID" value="ENSEBUG00000012049.1"/>
</dbReference>
<dbReference type="CDD" id="cd00948">
    <property type="entry name" value="FBP_aldolase_I_a"/>
    <property type="match status" value="1"/>
</dbReference>
<keyword evidence="7 9" id="KW-0456">Lyase</keyword>
<dbReference type="Proteomes" id="UP000694388">
    <property type="component" value="Unplaced"/>
</dbReference>
<evidence type="ECO:0000256" key="9">
    <source>
        <dbReference type="RuleBase" id="RU003994"/>
    </source>
</evidence>
<dbReference type="EC" id="4.1.2.13" evidence="4 9"/>
<comment type="similarity">
    <text evidence="3 9">Belongs to the class I fructose-bisphosphate aldolase family.</text>
</comment>
<comment type="catalytic activity">
    <reaction evidence="1 9">
        <text>beta-D-fructose 1,6-bisphosphate = D-glyceraldehyde 3-phosphate + dihydroxyacetone phosphate</text>
        <dbReference type="Rhea" id="RHEA:14729"/>
        <dbReference type="ChEBI" id="CHEBI:32966"/>
        <dbReference type="ChEBI" id="CHEBI:57642"/>
        <dbReference type="ChEBI" id="CHEBI:59776"/>
        <dbReference type="EC" id="4.1.2.13"/>
    </reaction>
</comment>
<dbReference type="UniPathway" id="UPA00109">
    <property type="reaction ID" value="UER00183"/>
</dbReference>
<keyword evidence="6 9" id="KW-0324">Glycolysis</keyword>
<dbReference type="AlphaFoldDB" id="A0A8C4QRD3"/>
<evidence type="ECO:0000256" key="8">
    <source>
        <dbReference type="ARBA" id="ARBA00023270"/>
    </source>
</evidence>
<comment type="pathway">
    <text evidence="2 10">Carbohydrate degradation; glycolysis; D-glyceraldehyde 3-phosphate and glycerone phosphate from D-glucose: step 4/4.</text>
</comment>
<dbReference type="InterPro" id="IPR029768">
    <property type="entry name" value="Aldolase_I_AS"/>
</dbReference>
<evidence type="ECO:0000256" key="10">
    <source>
        <dbReference type="RuleBase" id="RU004257"/>
    </source>
</evidence>
<dbReference type="NCBIfam" id="NF033379">
    <property type="entry name" value="FrucBisAld_I"/>
    <property type="match status" value="1"/>
</dbReference>
<dbReference type="Gene3D" id="3.20.20.70">
    <property type="entry name" value="Aldolase class I"/>
    <property type="match status" value="1"/>
</dbReference>
<dbReference type="GO" id="GO:0006096">
    <property type="term" value="P:glycolytic process"/>
    <property type="evidence" value="ECO:0007669"/>
    <property type="project" value="UniProtKB-UniPathway"/>
</dbReference>
<dbReference type="PROSITE" id="PS00158">
    <property type="entry name" value="ALDOLASE_CLASS_I"/>
    <property type="match status" value="1"/>
</dbReference>
<accession>A0A8C4QRD3</accession>
<organism evidence="11 12">
    <name type="scientific">Eptatretus burgeri</name>
    <name type="common">Inshore hagfish</name>
    <dbReference type="NCBI Taxonomy" id="7764"/>
    <lineage>
        <taxon>Eukaryota</taxon>
        <taxon>Metazoa</taxon>
        <taxon>Chordata</taxon>
        <taxon>Craniata</taxon>
        <taxon>Vertebrata</taxon>
        <taxon>Cyclostomata</taxon>
        <taxon>Myxini</taxon>
        <taxon>Myxiniformes</taxon>
        <taxon>Myxinidae</taxon>
        <taxon>Eptatretinae</taxon>
        <taxon>Eptatretus</taxon>
    </lineage>
</organism>
<dbReference type="InterPro" id="IPR013785">
    <property type="entry name" value="Aldolase_TIM"/>
</dbReference>
<proteinExistence type="inferred from homology"/>
<evidence type="ECO:0000256" key="7">
    <source>
        <dbReference type="ARBA" id="ARBA00023239"/>
    </source>
</evidence>
<dbReference type="GeneTree" id="ENSGT00950000182987"/>
<keyword evidence="12" id="KW-1185">Reference proteome</keyword>
<dbReference type="InterPro" id="IPR000741">
    <property type="entry name" value="FBA_I"/>
</dbReference>